<proteinExistence type="predicted"/>
<dbReference type="OrthoDB" id="6861218at2"/>
<dbReference type="EMBL" id="FNFH01000001">
    <property type="protein sequence ID" value="SDJ62628.1"/>
    <property type="molecule type" value="Genomic_DNA"/>
</dbReference>
<gene>
    <name evidence="1" type="ORF">SAMN05216212_0463</name>
</gene>
<name>A0A1G8V978_9GAMM</name>
<sequence>MVNSHGAASRVLTSIDLRPHHGAGPIELGMDRAAVRCILGEPGHVIAAHQIEAGDTTIAVPARDSYWEGELQVHYDTAERVEFIEVFRGNTLRSARLEELELFSGPVYDLLEQLAALTGQPYESDDPDAPQCFTFPGLDLGLWQQQSPAGSDGLDSAGVGIPGYYSEEQI</sequence>
<organism evidence="1 2">
    <name type="scientific">Microbulbifer yueqingensis</name>
    <dbReference type="NCBI Taxonomy" id="658219"/>
    <lineage>
        <taxon>Bacteria</taxon>
        <taxon>Pseudomonadati</taxon>
        <taxon>Pseudomonadota</taxon>
        <taxon>Gammaproteobacteria</taxon>
        <taxon>Cellvibrionales</taxon>
        <taxon>Microbulbiferaceae</taxon>
        <taxon>Microbulbifer</taxon>
    </lineage>
</organism>
<keyword evidence="2" id="KW-1185">Reference proteome</keyword>
<evidence type="ECO:0000313" key="1">
    <source>
        <dbReference type="EMBL" id="SDJ62628.1"/>
    </source>
</evidence>
<accession>A0A1G8V978</accession>
<dbReference type="Proteomes" id="UP000199305">
    <property type="component" value="Unassembled WGS sequence"/>
</dbReference>
<dbReference type="STRING" id="658219.SAMN05216212_0463"/>
<reference evidence="2" key="1">
    <citation type="submission" date="2016-10" db="EMBL/GenBank/DDBJ databases">
        <authorList>
            <person name="Varghese N."/>
            <person name="Submissions S."/>
        </authorList>
    </citation>
    <scope>NUCLEOTIDE SEQUENCE [LARGE SCALE GENOMIC DNA]</scope>
    <source>
        <strain evidence="2">CGMCC 1.10658</strain>
    </source>
</reference>
<evidence type="ECO:0000313" key="2">
    <source>
        <dbReference type="Proteomes" id="UP000199305"/>
    </source>
</evidence>
<dbReference type="AlphaFoldDB" id="A0A1G8V978"/>
<protein>
    <submittedName>
        <fullName evidence="1">Uncharacterized protein</fullName>
    </submittedName>
</protein>
<dbReference type="RefSeq" id="WP_091507464.1">
    <property type="nucleotide sequence ID" value="NZ_FNFH01000001.1"/>
</dbReference>